<sequence>MSQHMVLQNYKEKSLLVVKTNGQLIRIYCPFPVKNQEGVFLTVTAIIHQNKGFPYFAIDGTYYIYSLFVILAY</sequence>
<evidence type="ECO:0000313" key="2">
    <source>
        <dbReference type="Proteomes" id="UP000016584"/>
    </source>
</evidence>
<reference evidence="1 2" key="1">
    <citation type="journal article" date="2013" name="Genome Announc.">
        <title>The Draft Genome Sequence of Sphingomonas paucimobilis Strain HER1398 (Proteobacteria), Host to the Giant PAU Phage, Indicates That It Is a Member of the Genus Sphingobacterium (Bacteroidetes).</title>
        <authorList>
            <person name="White R.A.III."/>
            <person name="Suttle C.A."/>
        </authorList>
    </citation>
    <scope>NUCLEOTIDE SEQUENCE [LARGE SCALE GENOMIC DNA]</scope>
    <source>
        <strain evidence="1 2">HER1398</strain>
    </source>
</reference>
<dbReference type="AlphaFoldDB" id="U2J5Y7"/>
<accession>U2J5Y7</accession>
<keyword evidence="2" id="KW-1185">Reference proteome</keyword>
<evidence type="ECO:0000313" key="1">
    <source>
        <dbReference type="EMBL" id="ERJ60354.1"/>
    </source>
</evidence>
<name>U2J5Y7_9SPHI</name>
<organism evidence="1 2">
    <name type="scientific">Sphingobacterium paucimobilis HER1398</name>
    <dbReference type="NCBI Taxonomy" id="1346330"/>
    <lineage>
        <taxon>Bacteria</taxon>
        <taxon>Pseudomonadati</taxon>
        <taxon>Bacteroidota</taxon>
        <taxon>Sphingobacteriia</taxon>
        <taxon>Sphingobacteriales</taxon>
        <taxon>Sphingobacteriaceae</taxon>
        <taxon>Sphingobacterium</taxon>
    </lineage>
</organism>
<dbReference type="PATRIC" id="fig|1346330.5.peg.1052"/>
<dbReference type="Proteomes" id="UP000016584">
    <property type="component" value="Unassembled WGS sequence"/>
</dbReference>
<protein>
    <submittedName>
        <fullName evidence="1">Uncharacterized protein</fullName>
    </submittedName>
</protein>
<comment type="caution">
    <text evidence="1">The sequence shown here is derived from an EMBL/GenBank/DDBJ whole genome shotgun (WGS) entry which is preliminary data.</text>
</comment>
<dbReference type="EMBL" id="ATDL01000006">
    <property type="protein sequence ID" value="ERJ60354.1"/>
    <property type="molecule type" value="Genomic_DNA"/>
</dbReference>
<gene>
    <name evidence="1" type="ORF">M472_16485</name>
</gene>
<proteinExistence type="predicted"/>